<dbReference type="KEGG" id="sgbi:P3F81_02095"/>
<reference evidence="1" key="1">
    <citation type="submission" date="2023-03" db="EMBL/GenBank/DDBJ databases">
        <title>Selenobaculum gbiensis gen. nov. sp. nov., a new bacterium isolated from the gut microbiota of IBD patient.</title>
        <authorList>
            <person name="Yeo S."/>
            <person name="Park H."/>
            <person name="Huh C.S."/>
        </authorList>
    </citation>
    <scope>NUCLEOTIDE SEQUENCE</scope>
    <source>
        <strain evidence="1">ICN-92133</strain>
    </source>
</reference>
<dbReference type="NCBIfam" id="TIGR02590">
    <property type="entry name" value="cas_Csh2"/>
    <property type="match status" value="1"/>
</dbReference>
<evidence type="ECO:0000313" key="2">
    <source>
        <dbReference type="Proteomes" id="UP001243623"/>
    </source>
</evidence>
<proteinExistence type="predicted"/>
<dbReference type="RefSeq" id="WP_147666784.1">
    <property type="nucleotide sequence ID" value="NZ_CP120678.1"/>
</dbReference>
<dbReference type="AlphaFoldDB" id="A0A9Y2AK21"/>
<dbReference type="InterPro" id="IPR013419">
    <property type="entry name" value="CRISPR-assoc_prot_Cas7/Csh2"/>
</dbReference>
<gene>
    <name evidence="1" type="primary">cas7b</name>
    <name evidence="1" type="ORF">P3F81_02095</name>
</gene>
<evidence type="ECO:0000313" key="1">
    <source>
        <dbReference type="EMBL" id="WIW71143.1"/>
    </source>
</evidence>
<accession>A0A9Y2AK21</accession>
<dbReference type="Pfam" id="PF05107">
    <property type="entry name" value="Cas_Cas7"/>
    <property type="match status" value="1"/>
</dbReference>
<dbReference type="NCBIfam" id="TIGR01595">
    <property type="entry name" value="cas_CT1132"/>
    <property type="match status" value="1"/>
</dbReference>
<sequence>MTVVKNNSDFLFIFDATNTNPNGDADQENKPRMDNETKTLLVSDVRRKRDVRDFLANKGYGIFVNTLNDKKVTMDKMFEEVMKDHDLSKTSTEEEQTKCILENMIDIRLFGSAMAVKSNITKTFTGPVQLTWGYSLHPVDLVKSNSIVTIMNDDNSTFGKMYKAHYAMVAHSGTINKFAATKTGVTEEDCEVFRRALVQSLMNNLTHSKQGQQPLLYLEVVYHEDFDGYLGDLRRFVEAKLKKESAIRGIADISLDFANLVQAIAELKGKGYVKEVRIWQSPLFKQVENLPDGVRLDLLKPIVK</sequence>
<dbReference type="InterPro" id="IPR006482">
    <property type="entry name" value="Cas7_Csh2/Csh2"/>
</dbReference>
<protein>
    <submittedName>
        <fullName evidence="1">Type I-B CRISPR-associated protein Cas7/Csh2</fullName>
    </submittedName>
</protein>
<dbReference type="GO" id="GO:0043571">
    <property type="term" value="P:maintenance of CRISPR repeat elements"/>
    <property type="evidence" value="ECO:0007669"/>
    <property type="project" value="InterPro"/>
</dbReference>
<dbReference type="EMBL" id="CP120678">
    <property type="protein sequence ID" value="WIW71143.1"/>
    <property type="molecule type" value="Genomic_DNA"/>
</dbReference>
<keyword evidence="2" id="KW-1185">Reference proteome</keyword>
<name>A0A9Y2AK21_9FIRM</name>
<dbReference type="Proteomes" id="UP001243623">
    <property type="component" value="Chromosome"/>
</dbReference>
<organism evidence="1 2">
    <name type="scientific">Selenobaculum gibii</name>
    <dbReference type="NCBI Taxonomy" id="3054208"/>
    <lineage>
        <taxon>Bacteria</taxon>
        <taxon>Bacillati</taxon>
        <taxon>Bacillota</taxon>
        <taxon>Negativicutes</taxon>
        <taxon>Selenomonadales</taxon>
        <taxon>Selenomonadaceae</taxon>
        <taxon>Selenobaculum</taxon>
    </lineage>
</organism>